<sequence>MQANEHEHHQRAAACPRPWTLAILRVHHCIAVLLGRNSNLMEVEVSRWMGKWGDGKRPRIKLEEKSPNSPPLTASDCPPPPTRGAAGRGRKSVLRKCKFMPS</sequence>
<feature type="region of interest" description="Disordered" evidence="1">
    <location>
        <begin position="51"/>
        <end position="94"/>
    </location>
</feature>
<name>A0A4C1VS67_EUMVA</name>
<accession>A0A4C1VS67</accession>
<evidence type="ECO:0000256" key="1">
    <source>
        <dbReference type="SAM" id="MobiDB-lite"/>
    </source>
</evidence>
<protein>
    <submittedName>
        <fullName evidence="2">Uncharacterized protein</fullName>
    </submittedName>
</protein>
<feature type="compositionally biased region" description="Basic and acidic residues" evidence="1">
    <location>
        <begin position="53"/>
        <end position="66"/>
    </location>
</feature>
<proteinExistence type="predicted"/>
<dbReference type="Proteomes" id="UP000299102">
    <property type="component" value="Unassembled WGS sequence"/>
</dbReference>
<comment type="caution">
    <text evidence="2">The sequence shown here is derived from an EMBL/GenBank/DDBJ whole genome shotgun (WGS) entry which is preliminary data.</text>
</comment>
<evidence type="ECO:0000313" key="3">
    <source>
        <dbReference type="Proteomes" id="UP000299102"/>
    </source>
</evidence>
<reference evidence="2 3" key="1">
    <citation type="journal article" date="2019" name="Commun. Biol.">
        <title>The bagworm genome reveals a unique fibroin gene that provides high tensile strength.</title>
        <authorList>
            <person name="Kono N."/>
            <person name="Nakamura H."/>
            <person name="Ohtoshi R."/>
            <person name="Tomita M."/>
            <person name="Numata K."/>
            <person name="Arakawa K."/>
        </authorList>
    </citation>
    <scope>NUCLEOTIDE SEQUENCE [LARGE SCALE GENOMIC DNA]</scope>
</reference>
<dbReference type="AlphaFoldDB" id="A0A4C1VS67"/>
<gene>
    <name evidence="2" type="ORF">EVAR_32698_1</name>
</gene>
<organism evidence="2 3">
    <name type="scientific">Eumeta variegata</name>
    <name type="common">Bagworm moth</name>
    <name type="synonym">Eumeta japonica</name>
    <dbReference type="NCBI Taxonomy" id="151549"/>
    <lineage>
        <taxon>Eukaryota</taxon>
        <taxon>Metazoa</taxon>
        <taxon>Ecdysozoa</taxon>
        <taxon>Arthropoda</taxon>
        <taxon>Hexapoda</taxon>
        <taxon>Insecta</taxon>
        <taxon>Pterygota</taxon>
        <taxon>Neoptera</taxon>
        <taxon>Endopterygota</taxon>
        <taxon>Lepidoptera</taxon>
        <taxon>Glossata</taxon>
        <taxon>Ditrysia</taxon>
        <taxon>Tineoidea</taxon>
        <taxon>Psychidae</taxon>
        <taxon>Oiketicinae</taxon>
        <taxon>Eumeta</taxon>
    </lineage>
</organism>
<dbReference type="EMBL" id="BGZK01000385">
    <property type="protein sequence ID" value="GBP40655.1"/>
    <property type="molecule type" value="Genomic_DNA"/>
</dbReference>
<keyword evidence="3" id="KW-1185">Reference proteome</keyword>
<evidence type="ECO:0000313" key="2">
    <source>
        <dbReference type="EMBL" id="GBP40655.1"/>
    </source>
</evidence>